<sequence length="342" mass="39658">MNYSKNIQYFNNLRAVACFLVILTHSAMPALNPAFGLFMMLFSFISSPSSELFVTLSSSLLAPTKLGMFEFYKKRFSKLLGPFIFWSLIILLIGYFNHSFTFAETITKLILLPIQPVTGVYWFIYVIIGLYFIIPILSPWLQKANKGELRFIISLWILTLILPYTNLIFNKEIYSITGSYYFITSYLGGFVGYLFLGVYLRKFPIHVKSKFALFYKLFPLFIGALLPYFYGYIFNREALDMVRENLSLSSAFLVTIIFTFFQNIQLNTLLEKLFNNIAKYSFGIYLIHIIVVRDIIWKVLENHRLPHPIIETPIIAIISLICSFLIVKILSLMPYSKYIIGV</sequence>
<evidence type="ECO:0000259" key="8">
    <source>
        <dbReference type="Pfam" id="PF01757"/>
    </source>
</evidence>
<evidence type="ECO:0000256" key="3">
    <source>
        <dbReference type="ARBA" id="ARBA00022475"/>
    </source>
</evidence>
<keyword evidence="10" id="KW-1185">Reference proteome</keyword>
<keyword evidence="5 7" id="KW-1133">Transmembrane helix</keyword>
<evidence type="ECO:0000256" key="7">
    <source>
        <dbReference type="SAM" id="Phobius"/>
    </source>
</evidence>
<feature type="domain" description="Acyltransferase 3" evidence="8">
    <location>
        <begin position="8"/>
        <end position="327"/>
    </location>
</feature>
<evidence type="ECO:0000256" key="1">
    <source>
        <dbReference type="ARBA" id="ARBA00004651"/>
    </source>
</evidence>
<evidence type="ECO:0000313" key="9">
    <source>
        <dbReference type="EMBL" id="QTV06627.1"/>
    </source>
</evidence>
<feature type="transmembrane region" description="Helical" evidence="7">
    <location>
        <begin position="282"/>
        <end position="300"/>
    </location>
</feature>
<feature type="transmembrane region" description="Helical" evidence="7">
    <location>
        <begin position="149"/>
        <end position="169"/>
    </location>
</feature>
<organism evidence="9 10">
    <name type="scientific">Faecalibacter bovis</name>
    <dbReference type="NCBI Taxonomy" id="2898187"/>
    <lineage>
        <taxon>Bacteria</taxon>
        <taxon>Pseudomonadati</taxon>
        <taxon>Bacteroidota</taxon>
        <taxon>Flavobacteriia</taxon>
        <taxon>Flavobacteriales</taxon>
        <taxon>Weeksellaceae</taxon>
        <taxon>Faecalibacter</taxon>
    </lineage>
</organism>
<feature type="transmembrane region" description="Helical" evidence="7">
    <location>
        <begin position="37"/>
        <end position="62"/>
    </location>
</feature>
<keyword evidence="9" id="KW-0012">Acyltransferase</keyword>
<dbReference type="PANTHER" id="PTHR40074">
    <property type="entry name" value="O-ACETYLTRANSFERASE WECH"/>
    <property type="match status" value="1"/>
</dbReference>
<accession>A0ABX7XF86</accession>
<keyword evidence="3" id="KW-1003">Cell membrane</keyword>
<gene>
    <name evidence="9" type="ORF">J9309_04700</name>
</gene>
<evidence type="ECO:0000256" key="6">
    <source>
        <dbReference type="ARBA" id="ARBA00023136"/>
    </source>
</evidence>
<feature type="transmembrane region" description="Helical" evidence="7">
    <location>
        <begin position="181"/>
        <end position="200"/>
    </location>
</feature>
<comment type="subcellular location">
    <subcellularLocation>
        <location evidence="1">Cell membrane</location>
        <topology evidence="1">Multi-pass membrane protein</topology>
    </subcellularLocation>
</comment>
<name>A0ABX7XF86_9FLAO</name>
<keyword evidence="4 7" id="KW-0812">Transmembrane</keyword>
<dbReference type="RefSeq" id="WP_230477387.1">
    <property type="nucleotide sequence ID" value="NZ_CP072842.1"/>
</dbReference>
<reference evidence="10" key="2">
    <citation type="submission" date="2021-04" db="EMBL/GenBank/DDBJ databases">
        <title>Taxonomy of Flavobacteriaceae bacterium ZY171143.</title>
        <authorList>
            <person name="Li F."/>
        </authorList>
    </citation>
    <scope>NUCLEOTIDE SEQUENCE [LARGE SCALE GENOMIC DNA]</scope>
    <source>
        <strain evidence="10">ZY171143</strain>
    </source>
</reference>
<keyword evidence="6 7" id="KW-0472">Membrane</keyword>
<dbReference type="InterPro" id="IPR002656">
    <property type="entry name" value="Acyl_transf_3_dom"/>
</dbReference>
<dbReference type="Pfam" id="PF01757">
    <property type="entry name" value="Acyl_transf_3"/>
    <property type="match status" value="1"/>
</dbReference>
<evidence type="ECO:0000313" key="10">
    <source>
        <dbReference type="Proteomes" id="UP000672011"/>
    </source>
</evidence>
<feature type="transmembrane region" description="Helical" evidence="7">
    <location>
        <begin position="312"/>
        <end position="330"/>
    </location>
</feature>
<feature type="transmembrane region" description="Helical" evidence="7">
    <location>
        <begin position="12"/>
        <end position="31"/>
    </location>
</feature>
<evidence type="ECO:0000256" key="5">
    <source>
        <dbReference type="ARBA" id="ARBA00022989"/>
    </source>
</evidence>
<evidence type="ECO:0000256" key="2">
    <source>
        <dbReference type="ARBA" id="ARBA00007400"/>
    </source>
</evidence>
<dbReference type="GO" id="GO:0016746">
    <property type="term" value="F:acyltransferase activity"/>
    <property type="evidence" value="ECO:0007669"/>
    <property type="project" value="UniProtKB-KW"/>
</dbReference>
<dbReference type="Proteomes" id="UP000672011">
    <property type="component" value="Chromosome"/>
</dbReference>
<feature type="transmembrane region" description="Helical" evidence="7">
    <location>
        <begin position="83"/>
        <end position="100"/>
    </location>
</feature>
<dbReference type="EMBL" id="CP072842">
    <property type="protein sequence ID" value="QTV06627.1"/>
    <property type="molecule type" value="Genomic_DNA"/>
</dbReference>
<feature type="transmembrane region" description="Helical" evidence="7">
    <location>
        <begin position="212"/>
        <end position="230"/>
    </location>
</feature>
<comment type="similarity">
    <text evidence="2">Belongs to the acyltransferase 3 family.</text>
</comment>
<protein>
    <submittedName>
        <fullName evidence="9">Acyltransferase</fullName>
    </submittedName>
</protein>
<feature type="transmembrane region" description="Helical" evidence="7">
    <location>
        <begin position="120"/>
        <end position="137"/>
    </location>
</feature>
<reference evidence="9 10" key="1">
    <citation type="journal article" date="2021" name="Int. J. Syst. Evol. Microbiol.">
        <title>Faecalibacter bovis sp. nov., isolated from cow faeces.</title>
        <authorList>
            <person name="Li F."/>
            <person name="Zhao W."/>
            <person name="Hong Q."/>
            <person name="Shao Q."/>
            <person name="Song J."/>
            <person name="Yang S."/>
        </authorList>
    </citation>
    <scope>NUCLEOTIDE SEQUENCE [LARGE SCALE GENOMIC DNA]</scope>
    <source>
        <strain evidence="9 10">ZY171143</strain>
    </source>
</reference>
<keyword evidence="9" id="KW-0808">Transferase</keyword>
<dbReference type="PANTHER" id="PTHR40074:SF2">
    <property type="entry name" value="O-ACETYLTRANSFERASE WECH"/>
    <property type="match status" value="1"/>
</dbReference>
<proteinExistence type="inferred from homology"/>
<feature type="transmembrane region" description="Helical" evidence="7">
    <location>
        <begin position="250"/>
        <end position="270"/>
    </location>
</feature>
<evidence type="ECO:0000256" key="4">
    <source>
        <dbReference type="ARBA" id="ARBA00022692"/>
    </source>
</evidence>